<reference evidence="1" key="1">
    <citation type="submission" date="2018-05" db="EMBL/GenBank/DDBJ databases">
        <authorList>
            <person name="Lanie J.A."/>
            <person name="Ng W.-L."/>
            <person name="Kazmierczak K.M."/>
            <person name="Andrzejewski T.M."/>
            <person name="Davidsen T.M."/>
            <person name="Wayne K.J."/>
            <person name="Tettelin H."/>
            <person name="Glass J.I."/>
            <person name="Rusch D."/>
            <person name="Podicherti R."/>
            <person name="Tsui H.-C.T."/>
            <person name="Winkler M.E."/>
        </authorList>
    </citation>
    <scope>NUCLEOTIDE SEQUENCE</scope>
</reference>
<organism evidence="1">
    <name type="scientific">marine metagenome</name>
    <dbReference type="NCBI Taxonomy" id="408172"/>
    <lineage>
        <taxon>unclassified sequences</taxon>
        <taxon>metagenomes</taxon>
        <taxon>ecological metagenomes</taxon>
    </lineage>
</organism>
<gene>
    <name evidence="1" type="ORF">METZ01_LOCUS1817</name>
</gene>
<accession>A0A381N5T3</accession>
<evidence type="ECO:0000313" key="1">
    <source>
        <dbReference type="EMBL" id="SUZ48963.1"/>
    </source>
</evidence>
<name>A0A381N5T3_9ZZZZ</name>
<dbReference type="EMBL" id="UINC01000096">
    <property type="protein sequence ID" value="SUZ48963.1"/>
    <property type="molecule type" value="Genomic_DNA"/>
</dbReference>
<dbReference type="AlphaFoldDB" id="A0A381N5T3"/>
<sequence>MSNMSAADQAVELFQPFVRNWRKKLKV</sequence>
<protein>
    <submittedName>
        <fullName evidence="1">Uncharacterized protein</fullName>
    </submittedName>
</protein>
<proteinExistence type="predicted"/>